<feature type="chain" id="PRO_5011658962" description="Cytochrome c domain-containing protein" evidence="1">
    <location>
        <begin position="24"/>
        <end position="123"/>
    </location>
</feature>
<proteinExistence type="predicted"/>
<evidence type="ECO:0000256" key="1">
    <source>
        <dbReference type="SAM" id="SignalP"/>
    </source>
</evidence>
<keyword evidence="3" id="KW-1185">Reference proteome</keyword>
<feature type="signal peptide" evidence="1">
    <location>
        <begin position="1"/>
        <end position="23"/>
    </location>
</feature>
<dbReference type="AlphaFoldDB" id="A0A1I4GG21"/>
<accession>A0A1I4GG21</accession>
<sequence>MIKAKMVLIAVFSLCTLQTQVNAQQEYDKQRGELLYSIHCISCHNTKIHWRDNKLAKDWYTLKEQVNRWQANLDLDWHVDDIADVTGYLNAVYYHYPVMLNNNRSDNDLSSPTTALQLDAITE</sequence>
<organism evidence="2 3">
    <name type="scientific">Nitrosomonas aestuarii</name>
    <dbReference type="NCBI Taxonomy" id="52441"/>
    <lineage>
        <taxon>Bacteria</taxon>
        <taxon>Pseudomonadati</taxon>
        <taxon>Pseudomonadota</taxon>
        <taxon>Betaproteobacteria</taxon>
        <taxon>Nitrosomonadales</taxon>
        <taxon>Nitrosomonadaceae</taxon>
        <taxon>Nitrosomonas</taxon>
    </lineage>
</organism>
<evidence type="ECO:0000313" key="2">
    <source>
        <dbReference type="EMBL" id="SFL28237.1"/>
    </source>
</evidence>
<dbReference type="InterPro" id="IPR036909">
    <property type="entry name" value="Cyt_c-like_dom_sf"/>
</dbReference>
<evidence type="ECO:0000313" key="3">
    <source>
        <dbReference type="Proteomes" id="UP000199533"/>
    </source>
</evidence>
<dbReference type="Gene3D" id="1.10.760.10">
    <property type="entry name" value="Cytochrome c-like domain"/>
    <property type="match status" value="1"/>
</dbReference>
<dbReference type="STRING" id="52441.SAMN05216302_10533"/>
<gene>
    <name evidence="2" type="ORF">SAMN05216302_10533</name>
</gene>
<protein>
    <recommendedName>
        <fullName evidence="4">Cytochrome c domain-containing protein</fullName>
    </recommendedName>
</protein>
<keyword evidence="1" id="KW-0732">Signal</keyword>
<reference evidence="3" key="1">
    <citation type="submission" date="2016-10" db="EMBL/GenBank/DDBJ databases">
        <authorList>
            <person name="Varghese N."/>
            <person name="Submissions S."/>
        </authorList>
    </citation>
    <scope>NUCLEOTIDE SEQUENCE [LARGE SCALE GENOMIC DNA]</scope>
    <source>
        <strain evidence="3">Nm69</strain>
    </source>
</reference>
<dbReference type="EMBL" id="FOSP01000053">
    <property type="protein sequence ID" value="SFL28237.1"/>
    <property type="molecule type" value="Genomic_DNA"/>
</dbReference>
<evidence type="ECO:0008006" key="4">
    <source>
        <dbReference type="Google" id="ProtNLM"/>
    </source>
</evidence>
<dbReference type="Proteomes" id="UP000199533">
    <property type="component" value="Unassembled WGS sequence"/>
</dbReference>
<dbReference type="GO" id="GO:0009055">
    <property type="term" value="F:electron transfer activity"/>
    <property type="evidence" value="ECO:0007669"/>
    <property type="project" value="InterPro"/>
</dbReference>
<dbReference type="SUPFAM" id="SSF46626">
    <property type="entry name" value="Cytochrome c"/>
    <property type="match status" value="1"/>
</dbReference>
<dbReference type="GO" id="GO:0020037">
    <property type="term" value="F:heme binding"/>
    <property type="evidence" value="ECO:0007669"/>
    <property type="project" value="InterPro"/>
</dbReference>
<dbReference type="RefSeq" id="WP_090703128.1">
    <property type="nucleotide sequence ID" value="NZ_FOSP01000053.1"/>
</dbReference>
<name>A0A1I4GG21_9PROT</name>
<dbReference type="OrthoDB" id="9796294at2"/>